<evidence type="ECO:0008006" key="6">
    <source>
        <dbReference type="Google" id="ProtNLM"/>
    </source>
</evidence>
<keyword evidence="1" id="KW-0210">Decarboxylase</keyword>
<dbReference type="InterPro" id="IPR003817">
    <property type="entry name" value="PS_Dcarbxylase"/>
</dbReference>
<dbReference type="AlphaFoldDB" id="A0A9P6U6B3"/>
<dbReference type="Pfam" id="PF02666">
    <property type="entry name" value="PS_Dcarbxylase"/>
    <property type="match status" value="2"/>
</dbReference>
<feature type="region of interest" description="Disordered" evidence="3">
    <location>
        <begin position="378"/>
        <end position="427"/>
    </location>
</feature>
<dbReference type="PANTHER" id="PTHR10067">
    <property type="entry name" value="PHOSPHATIDYLSERINE DECARBOXYLASE"/>
    <property type="match status" value="1"/>
</dbReference>
<gene>
    <name evidence="4" type="ORF">DFQ27_002910</name>
</gene>
<keyword evidence="5" id="KW-1185">Reference proteome</keyword>
<evidence type="ECO:0000256" key="2">
    <source>
        <dbReference type="ARBA" id="ARBA00023239"/>
    </source>
</evidence>
<feature type="compositionally biased region" description="Low complexity" evidence="3">
    <location>
        <begin position="396"/>
        <end position="410"/>
    </location>
</feature>
<evidence type="ECO:0000256" key="1">
    <source>
        <dbReference type="ARBA" id="ARBA00022793"/>
    </source>
</evidence>
<evidence type="ECO:0000313" key="4">
    <source>
        <dbReference type="EMBL" id="KAG0261550.1"/>
    </source>
</evidence>
<feature type="compositionally biased region" description="Low complexity" evidence="3">
    <location>
        <begin position="15"/>
        <end position="30"/>
    </location>
</feature>
<reference evidence="4" key="1">
    <citation type="journal article" date="2020" name="Fungal Divers.">
        <title>Resolving the Mortierellaceae phylogeny through synthesis of multi-gene phylogenetics and phylogenomics.</title>
        <authorList>
            <person name="Vandepol N."/>
            <person name="Liber J."/>
            <person name="Desiro A."/>
            <person name="Na H."/>
            <person name="Kennedy M."/>
            <person name="Barry K."/>
            <person name="Grigoriev I.V."/>
            <person name="Miller A.N."/>
            <person name="O'Donnell K."/>
            <person name="Stajich J.E."/>
            <person name="Bonito G."/>
        </authorList>
    </citation>
    <scope>NUCLEOTIDE SEQUENCE</scope>
    <source>
        <strain evidence="4">BC1065</strain>
    </source>
</reference>
<dbReference type="GO" id="GO:0004609">
    <property type="term" value="F:phosphatidylserine decarboxylase activity"/>
    <property type="evidence" value="ECO:0007669"/>
    <property type="project" value="InterPro"/>
</dbReference>
<evidence type="ECO:0000256" key="3">
    <source>
        <dbReference type="SAM" id="MobiDB-lite"/>
    </source>
</evidence>
<dbReference type="OrthoDB" id="5973539at2759"/>
<protein>
    <recommendedName>
        <fullName evidence="6">Phosphatidylserine decarboxylase</fullName>
    </recommendedName>
</protein>
<proteinExistence type="predicted"/>
<evidence type="ECO:0000313" key="5">
    <source>
        <dbReference type="Proteomes" id="UP000807716"/>
    </source>
</evidence>
<sequence>MPEEPPRKGVQEADAAATSAVVTPTPSSPTDGAMDRNQALLSGEKGANGQSQALTFEEVPPSADGLVVTDTSASQGSAKTQYPSTITARFVKKQHRIQNLQGLQHALQSAVSKTAAVWETGRLFDGGILTSANTNKWYKQAMPVTWVKKISSEYNLYGNYVVVRSTGVQQWEDMPIYARIGMHIVFGNTFDQRLANSIRIQKLFSTESIKQGQHFDAPASVAQIPNFIKTYKLNLSELEEPDPTKYATFNDFFHRKLKPGARPIAEPNDPDIIVSAADCRLSVFETIESATKIWIKGRQFTLPNLLQDAELAAQYEGGSIAIFRLAPQDYHRYHSPVQGHVARAPVLLGNQYFTVNPMAVRSEINVFTENVRKLTVIDLQQRKGRGASTPSPPPSSSSSSSTPPHQSSHTTQEEQKGDEDSFNPDDYEPASAPFDQCLYVSIGALLVGSIVLTGAGKPGNELHKGDELGYFAYGGSTCILLFKKGAVAWDQDLLLHSHNGLETLVKVGERVGVRQD</sequence>
<dbReference type="EMBL" id="JAAAJB010000213">
    <property type="protein sequence ID" value="KAG0261550.1"/>
    <property type="molecule type" value="Genomic_DNA"/>
</dbReference>
<dbReference type="Proteomes" id="UP000807716">
    <property type="component" value="Unassembled WGS sequence"/>
</dbReference>
<feature type="region of interest" description="Disordered" evidence="3">
    <location>
        <begin position="1"/>
        <end position="49"/>
    </location>
</feature>
<keyword evidence="2" id="KW-0456">Lyase</keyword>
<accession>A0A9P6U6B3</accession>
<dbReference type="GO" id="GO:0008654">
    <property type="term" value="P:phospholipid biosynthetic process"/>
    <property type="evidence" value="ECO:0007669"/>
    <property type="project" value="InterPro"/>
</dbReference>
<name>A0A9P6U6B3_9FUNG</name>
<dbReference type="PANTHER" id="PTHR10067:SF17">
    <property type="entry name" value="PHOSPHATIDYLSERINE DECARBOXYLASE PROENZYME 2"/>
    <property type="match status" value="1"/>
</dbReference>
<comment type="caution">
    <text evidence="4">The sequence shown here is derived from an EMBL/GenBank/DDBJ whole genome shotgun (WGS) entry which is preliminary data.</text>
</comment>
<organism evidence="4 5">
    <name type="scientific">Actinomortierella ambigua</name>
    <dbReference type="NCBI Taxonomy" id="1343610"/>
    <lineage>
        <taxon>Eukaryota</taxon>
        <taxon>Fungi</taxon>
        <taxon>Fungi incertae sedis</taxon>
        <taxon>Mucoromycota</taxon>
        <taxon>Mortierellomycotina</taxon>
        <taxon>Mortierellomycetes</taxon>
        <taxon>Mortierellales</taxon>
        <taxon>Mortierellaceae</taxon>
        <taxon>Actinomortierella</taxon>
    </lineage>
</organism>
<feature type="compositionally biased region" description="Basic and acidic residues" evidence="3">
    <location>
        <begin position="1"/>
        <end position="11"/>
    </location>
</feature>